<evidence type="ECO:0000313" key="2">
    <source>
        <dbReference type="Proteomes" id="UP000681722"/>
    </source>
</evidence>
<proteinExistence type="predicted"/>
<protein>
    <submittedName>
        <fullName evidence="1">Uncharacterized protein</fullName>
    </submittedName>
</protein>
<comment type="caution">
    <text evidence="1">The sequence shown here is derived from an EMBL/GenBank/DDBJ whole genome shotgun (WGS) entry which is preliminary data.</text>
</comment>
<evidence type="ECO:0000313" key="1">
    <source>
        <dbReference type="EMBL" id="CAF4682491.1"/>
    </source>
</evidence>
<gene>
    <name evidence="1" type="ORF">SRO942_LOCUS51093</name>
</gene>
<dbReference type="AlphaFoldDB" id="A0A8S3A239"/>
<dbReference type="OrthoDB" id="431717at2759"/>
<dbReference type="EMBL" id="CAJOBC010154580">
    <property type="protein sequence ID" value="CAF4682491.1"/>
    <property type="molecule type" value="Genomic_DNA"/>
</dbReference>
<accession>A0A8S3A239</accession>
<feature type="non-terminal residue" evidence="1">
    <location>
        <position position="1"/>
    </location>
</feature>
<sequence>NDLKISTILNQTQSYKKFGGDVNQNIRAQLAEKGKDQHHKLSVEEQIDCIIDQATDLKII</sequence>
<reference evidence="1" key="1">
    <citation type="submission" date="2021-02" db="EMBL/GenBank/DDBJ databases">
        <authorList>
            <person name="Nowell W R."/>
        </authorList>
    </citation>
    <scope>NUCLEOTIDE SEQUENCE</scope>
</reference>
<organism evidence="1 2">
    <name type="scientific">Didymodactylos carnosus</name>
    <dbReference type="NCBI Taxonomy" id="1234261"/>
    <lineage>
        <taxon>Eukaryota</taxon>
        <taxon>Metazoa</taxon>
        <taxon>Spiralia</taxon>
        <taxon>Gnathifera</taxon>
        <taxon>Rotifera</taxon>
        <taxon>Eurotatoria</taxon>
        <taxon>Bdelloidea</taxon>
        <taxon>Philodinida</taxon>
        <taxon>Philodinidae</taxon>
        <taxon>Didymodactylos</taxon>
    </lineage>
</organism>
<dbReference type="Proteomes" id="UP000681722">
    <property type="component" value="Unassembled WGS sequence"/>
</dbReference>
<name>A0A8S3A239_9BILA</name>